<comment type="similarity">
    <text evidence="6">Belongs to the class I-like SAM-binding methyltransferase superfamily. RsmB/NOP family.</text>
</comment>
<dbReference type="SUPFAM" id="SSF53335">
    <property type="entry name" value="S-adenosyl-L-methionine-dependent methyltransferases"/>
    <property type="match status" value="1"/>
</dbReference>
<accession>A0A4Y8VIC2</accession>
<dbReference type="Gene3D" id="3.40.50.150">
    <property type="entry name" value="Vaccinia Virus protein VP39"/>
    <property type="match status" value="1"/>
</dbReference>
<name>A0A4Y8VIC2_9BACT</name>
<dbReference type="PANTHER" id="PTHR22807">
    <property type="entry name" value="NOP2 YEAST -RELATED NOL1/NOP2/FMU SUN DOMAIN-CONTAINING"/>
    <property type="match status" value="1"/>
</dbReference>
<feature type="binding site" evidence="6">
    <location>
        <begin position="118"/>
        <end position="124"/>
    </location>
    <ligand>
        <name>S-adenosyl-L-methionine</name>
        <dbReference type="ChEBI" id="CHEBI:59789"/>
    </ligand>
</feature>
<keyword evidence="3 6" id="KW-0808">Transferase</keyword>
<evidence type="ECO:0000256" key="1">
    <source>
        <dbReference type="ARBA" id="ARBA00022490"/>
    </source>
</evidence>
<dbReference type="PANTHER" id="PTHR22807:SF30">
    <property type="entry name" value="28S RRNA (CYTOSINE(4447)-C(5))-METHYLTRANSFERASE-RELATED"/>
    <property type="match status" value="1"/>
</dbReference>
<feature type="binding site" evidence="6">
    <location>
        <position position="186"/>
    </location>
    <ligand>
        <name>S-adenosyl-L-methionine</name>
        <dbReference type="ChEBI" id="CHEBI:59789"/>
    </ligand>
</feature>
<dbReference type="GO" id="GO:0001510">
    <property type="term" value="P:RNA methylation"/>
    <property type="evidence" value="ECO:0007669"/>
    <property type="project" value="InterPro"/>
</dbReference>
<gene>
    <name evidence="8" type="ORF">EXN75_09420</name>
</gene>
<dbReference type="Proteomes" id="UP000297872">
    <property type="component" value="Unassembled WGS sequence"/>
</dbReference>
<dbReference type="EMBL" id="SGVY01000022">
    <property type="protein sequence ID" value="TFH80207.1"/>
    <property type="molecule type" value="Genomic_DNA"/>
</dbReference>
<dbReference type="AlphaFoldDB" id="A0A4Y8VIC2"/>
<dbReference type="Pfam" id="PF17125">
    <property type="entry name" value="Methyltr_RsmF_N"/>
    <property type="match status" value="1"/>
</dbReference>
<dbReference type="InterPro" id="IPR027391">
    <property type="entry name" value="Nol1_Nop2_Fmu_2"/>
</dbReference>
<dbReference type="CDD" id="cd02440">
    <property type="entry name" value="AdoMet_MTases"/>
    <property type="match status" value="1"/>
</dbReference>
<evidence type="ECO:0000256" key="6">
    <source>
        <dbReference type="PROSITE-ProRule" id="PRU01023"/>
    </source>
</evidence>
<evidence type="ECO:0000259" key="7">
    <source>
        <dbReference type="PROSITE" id="PS51686"/>
    </source>
</evidence>
<dbReference type="InterPro" id="IPR049560">
    <property type="entry name" value="MeTrfase_RsmB-F_NOP2_cat"/>
</dbReference>
<evidence type="ECO:0000256" key="3">
    <source>
        <dbReference type="ARBA" id="ARBA00022679"/>
    </source>
</evidence>
<evidence type="ECO:0000256" key="2">
    <source>
        <dbReference type="ARBA" id="ARBA00022603"/>
    </source>
</evidence>
<dbReference type="InterPro" id="IPR023267">
    <property type="entry name" value="RCMT"/>
</dbReference>
<evidence type="ECO:0000313" key="9">
    <source>
        <dbReference type="Proteomes" id="UP000297872"/>
    </source>
</evidence>
<comment type="caution">
    <text evidence="6">Lacks conserved residue(s) required for the propagation of feature annotation.</text>
</comment>
<organism evidence="8 9">
    <name type="scientific">Segatella hominis</name>
    <dbReference type="NCBI Taxonomy" id="2518605"/>
    <lineage>
        <taxon>Bacteria</taxon>
        <taxon>Pseudomonadati</taxon>
        <taxon>Bacteroidota</taxon>
        <taxon>Bacteroidia</taxon>
        <taxon>Bacteroidales</taxon>
        <taxon>Prevotellaceae</taxon>
        <taxon>Segatella</taxon>
    </lineage>
</organism>
<keyword evidence="9" id="KW-1185">Reference proteome</keyword>
<proteinExistence type="inferred from homology"/>
<dbReference type="RefSeq" id="WP_134843610.1">
    <property type="nucleotide sequence ID" value="NZ_SGVY01000022.1"/>
</dbReference>
<dbReference type="InterPro" id="IPR001678">
    <property type="entry name" value="MeTrfase_RsmB-F_NOP2_dom"/>
</dbReference>
<evidence type="ECO:0000256" key="4">
    <source>
        <dbReference type="ARBA" id="ARBA00022691"/>
    </source>
</evidence>
<keyword evidence="1" id="KW-0963">Cytoplasm</keyword>
<feature type="binding site" evidence="6">
    <location>
        <position position="142"/>
    </location>
    <ligand>
        <name>S-adenosyl-L-methionine</name>
        <dbReference type="ChEBI" id="CHEBI:59789"/>
    </ligand>
</feature>
<dbReference type="PROSITE" id="PS51686">
    <property type="entry name" value="SAM_MT_RSMB_NOP"/>
    <property type="match status" value="1"/>
</dbReference>
<reference evidence="8 9" key="1">
    <citation type="submission" date="2019-02" db="EMBL/GenBank/DDBJ databases">
        <title>Draft Genome Sequence of the Prevotella sp. BCRC 81118, Isolated from Human Feces.</title>
        <authorList>
            <person name="Huang C.-H."/>
        </authorList>
    </citation>
    <scope>NUCLEOTIDE SEQUENCE [LARGE SCALE GENOMIC DNA]</scope>
    <source>
        <strain evidence="8 9">BCRC 81118</strain>
    </source>
</reference>
<dbReference type="GeneID" id="302995506"/>
<comment type="caution">
    <text evidence="8">The sequence shown here is derived from an EMBL/GenBank/DDBJ whole genome shotgun (WGS) entry which is preliminary data.</text>
</comment>
<sequence>MTTDRSTKLPEDFKTYTKELMGENLFNQLMKGIDENATVSIRLNPFKCSEETVLNEGTTSEIIPWCPSTGKYLSERKNFTFDPLFHAGLYYVQEASSMIVDLAIRQYVKEPVTMLDLCAAPGGKSTCVRAALPAGSLLFSNEPMKTRAQILSENIQKFGHPDVVVTNNYPKDYKKTKLKFDVILADVPCSGEGMFRKDEEAITEWSKANVNNCWKLQREIISDIWNCLKPGGILIYSTCTFNAHEDEENVEWIKEELGAEILPLNIEKSWNITKSLINDEAMYHFFPGISRGEGLFIAVLRKNGIYEGDKKKKNLGKKNAKGKTKEPFTLKNNWLRNKDEWNYTLTENDVYAISKKWTEAVKEANQSLRVLHEGIKIGSIKGKDLIPAQSLALSTELDKTDIPQVELSYEDAINYLRKEAITLPPTTPKGYMIVTYQNVPLGWMKNIGNRANNLYPQEWKIKSSHIPEGDNHILKCKSIS</sequence>
<evidence type="ECO:0000313" key="8">
    <source>
        <dbReference type="EMBL" id="TFH80207.1"/>
    </source>
</evidence>
<dbReference type="InterPro" id="IPR031341">
    <property type="entry name" value="Methyltr_RsmF_N"/>
</dbReference>
<dbReference type="Pfam" id="PF13636">
    <property type="entry name" value="Methyltranf_PUA"/>
    <property type="match status" value="1"/>
</dbReference>
<keyword evidence="2 6" id="KW-0489">Methyltransferase</keyword>
<dbReference type="Gene3D" id="2.30.130.60">
    <property type="match status" value="1"/>
</dbReference>
<dbReference type="Gene3D" id="3.30.70.1170">
    <property type="entry name" value="Sun protein, domain 3"/>
    <property type="match status" value="1"/>
</dbReference>
<feature type="domain" description="SAM-dependent MTase RsmB/NOP-type" evidence="7">
    <location>
        <begin position="25"/>
        <end position="303"/>
    </location>
</feature>
<evidence type="ECO:0000256" key="5">
    <source>
        <dbReference type="ARBA" id="ARBA00022884"/>
    </source>
</evidence>
<feature type="active site" description="Nucleophile" evidence="6">
    <location>
        <position position="239"/>
    </location>
</feature>
<dbReference type="PRINTS" id="PR02008">
    <property type="entry name" value="RCMTFAMILY"/>
</dbReference>
<protein>
    <recommendedName>
        <fullName evidence="7">SAM-dependent MTase RsmB/NOP-type domain-containing protein</fullName>
    </recommendedName>
</protein>
<dbReference type="GO" id="GO:0003723">
    <property type="term" value="F:RNA binding"/>
    <property type="evidence" value="ECO:0007669"/>
    <property type="project" value="UniProtKB-UniRule"/>
</dbReference>
<keyword evidence="4 6" id="KW-0949">S-adenosyl-L-methionine</keyword>
<keyword evidence="5 6" id="KW-0694">RNA-binding</keyword>
<dbReference type="Pfam" id="PF01189">
    <property type="entry name" value="Methyltr_RsmB-F"/>
    <property type="match status" value="1"/>
</dbReference>
<dbReference type="InterPro" id="IPR029063">
    <property type="entry name" value="SAM-dependent_MTases_sf"/>
</dbReference>
<dbReference type="GO" id="GO:0008173">
    <property type="term" value="F:RNA methyltransferase activity"/>
    <property type="evidence" value="ECO:0007669"/>
    <property type="project" value="InterPro"/>
</dbReference>
<dbReference type="OrthoDB" id="9810297at2"/>